<dbReference type="PROSITE" id="PS00061">
    <property type="entry name" value="ADH_SHORT"/>
    <property type="match status" value="1"/>
</dbReference>
<dbReference type="FunFam" id="3.40.50.720:FF:000084">
    <property type="entry name" value="Short-chain dehydrogenase reductase"/>
    <property type="match status" value="1"/>
</dbReference>
<dbReference type="InterPro" id="IPR020904">
    <property type="entry name" value="Sc_DH/Rdtase_CS"/>
</dbReference>
<dbReference type="InterPro" id="IPR050259">
    <property type="entry name" value="SDR"/>
</dbReference>
<dbReference type="RefSeq" id="WP_218031133.1">
    <property type="nucleotide sequence ID" value="NZ_BKAF01000004.1"/>
</dbReference>
<dbReference type="AlphaFoldDB" id="A0A1I3CZ99"/>
<dbReference type="InterPro" id="IPR036291">
    <property type="entry name" value="NAD(P)-bd_dom_sf"/>
</dbReference>
<dbReference type="Pfam" id="PF00106">
    <property type="entry name" value="adh_short"/>
    <property type="match status" value="1"/>
</dbReference>
<dbReference type="PRINTS" id="PR00081">
    <property type="entry name" value="GDHRDH"/>
</dbReference>
<dbReference type="Gene3D" id="3.40.50.720">
    <property type="entry name" value="NAD(P)-binding Rossmann-like Domain"/>
    <property type="match status" value="1"/>
</dbReference>
<dbReference type="GO" id="GO:0016491">
    <property type="term" value="F:oxidoreductase activity"/>
    <property type="evidence" value="ECO:0007669"/>
    <property type="project" value="UniProtKB-KW"/>
</dbReference>
<reference evidence="4 5" key="1">
    <citation type="submission" date="2016-10" db="EMBL/GenBank/DDBJ databases">
        <authorList>
            <person name="de Groot N.N."/>
        </authorList>
    </citation>
    <scope>NUCLEOTIDE SEQUENCE [LARGE SCALE GENOMIC DNA]</scope>
    <source>
        <strain evidence="4 5">CGMCC 1.11156</strain>
    </source>
</reference>
<proteinExistence type="inferred from homology"/>
<dbReference type="Proteomes" id="UP000198649">
    <property type="component" value="Unassembled WGS sequence"/>
</dbReference>
<dbReference type="GO" id="GO:0032787">
    <property type="term" value="P:monocarboxylic acid metabolic process"/>
    <property type="evidence" value="ECO:0007669"/>
    <property type="project" value="UniProtKB-ARBA"/>
</dbReference>
<dbReference type="InterPro" id="IPR002347">
    <property type="entry name" value="SDR_fam"/>
</dbReference>
<dbReference type="PRINTS" id="PR00080">
    <property type="entry name" value="SDRFAMILY"/>
</dbReference>
<dbReference type="STRING" id="1005945.SAMN05216561_102278"/>
<evidence type="ECO:0000256" key="3">
    <source>
        <dbReference type="RuleBase" id="RU000363"/>
    </source>
</evidence>
<dbReference type="PANTHER" id="PTHR42879:SF2">
    <property type="entry name" value="3-OXOACYL-[ACYL-CARRIER-PROTEIN] REDUCTASE FABG"/>
    <property type="match status" value="1"/>
</dbReference>
<sequence length="274" mass="27875">MTGPLSTVPAALDLRGRTALVTGAGSPGGIGFATARLLGALGARVAVTATTERVHERASELSRLGIDALGLVVDLTDESAVRSALHEARTTLGPVAILVNNAGMTSQAQPVLGSDTPSAESGTILDIPPEAWRRSLGRNLDTAYLTTRAVLPDMISARWGRVVMVASVTGPVMAMRAEAAYATSKAAMVGLMRAVALDHAGDGITCNAVAPGWIATDSQTDDETAQALSTPVGRGGTAEEVATTITTLCLPGAAYTTGQLVVTDGGNSIAEERA</sequence>
<dbReference type="PANTHER" id="PTHR42879">
    <property type="entry name" value="3-OXOACYL-(ACYL-CARRIER-PROTEIN) REDUCTASE"/>
    <property type="match status" value="1"/>
</dbReference>
<evidence type="ECO:0000256" key="2">
    <source>
        <dbReference type="ARBA" id="ARBA00023002"/>
    </source>
</evidence>
<comment type="similarity">
    <text evidence="1 3">Belongs to the short-chain dehydrogenases/reductases (SDR) family.</text>
</comment>
<keyword evidence="2" id="KW-0560">Oxidoreductase</keyword>
<evidence type="ECO:0000256" key="1">
    <source>
        <dbReference type="ARBA" id="ARBA00006484"/>
    </source>
</evidence>
<dbReference type="SUPFAM" id="SSF51735">
    <property type="entry name" value="NAD(P)-binding Rossmann-fold domains"/>
    <property type="match status" value="1"/>
</dbReference>
<evidence type="ECO:0000313" key="4">
    <source>
        <dbReference type="EMBL" id="SFH79589.1"/>
    </source>
</evidence>
<evidence type="ECO:0000313" key="5">
    <source>
        <dbReference type="Proteomes" id="UP000198649"/>
    </source>
</evidence>
<name>A0A1I3CZ99_9ACTN</name>
<accession>A0A1I3CZ99</accession>
<gene>
    <name evidence="4" type="ORF">SAMN05216561_102278</name>
</gene>
<organism evidence="4 5">
    <name type="scientific">Nocardioides psychrotolerans</name>
    <dbReference type="NCBI Taxonomy" id="1005945"/>
    <lineage>
        <taxon>Bacteria</taxon>
        <taxon>Bacillati</taxon>
        <taxon>Actinomycetota</taxon>
        <taxon>Actinomycetes</taxon>
        <taxon>Propionibacteriales</taxon>
        <taxon>Nocardioidaceae</taxon>
        <taxon>Nocardioides</taxon>
    </lineage>
</organism>
<dbReference type="EMBL" id="FOQG01000002">
    <property type="protein sequence ID" value="SFH79589.1"/>
    <property type="molecule type" value="Genomic_DNA"/>
</dbReference>
<protein>
    <submittedName>
        <fullName evidence="4">3-oxoacyl-[acyl-carrier protein] reductase</fullName>
    </submittedName>
</protein>
<keyword evidence="5" id="KW-1185">Reference proteome</keyword>